<dbReference type="InterPro" id="IPR044824">
    <property type="entry name" value="MAIN-like"/>
</dbReference>
<dbReference type="GO" id="GO:0010073">
    <property type="term" value="P:meristem maintenance"/>
    <property type="evidence" value="ECO:0007669"/>
    <property type="project" value="InterPro"/>
</dbReference>
<reference evidence="2 3" key="1">
    <citation type="submission" date="2019-01" db="EMBL/GenBank/DDBJ databases">
        <title>Sequencing of cultivated peanut Arachis hypogaea provides insights into genome evolution and oil improvement.</title>
        <authorList>
            <person name="Chen X."/>
        </authorList>
    </citation>
    <scope>NUCLEOTIDE SEQUENCE [LARGE SCALE GENOMIC DNA]</scope>
    <source>
        <strain evidence="3">cv. Fuhuasheng</strain>
        <tissue evidence="2">Leaves</tissue>
    </source>
</reference>
<sequence length="179" mass="20835">MLSALVKRWRPETHTFVMPVGEVKVAQEDMLHIFGLSINREVVTGWTDSSHDFLVTQSLAIFGSEPMVSSFSKSYIKILWVRHITDTQPLDTWESVKRYVRCHIFCLLGTTLFADKSTAYAHTKYLPLLQNFNQIGNYSWESACLTHLYMSLCHTSRYDCKEMDVPLDLLFVWAWERMS</sequence>
<keyword evidence="3" id="KW-1185">Reference proteome</keyword>
<name>A0A445EHG1_ARAHY</name>
<dbReference type="Pfam" id="PF10536">
    <property type="entry name" value="PMD"/>
    <property type="match status" value="1"/>
</dbReference>
<evidence type="ECO:0000259" key="1">
    <source>
        <dbReference type="Pfam" id="PF10536"/>
    </source>
</evidence>
<dbReference type="EMBL" id="SDMP01000002">
    <property type="protein sequence ID" value="RYR74846.1"/>
    <property type="molecule type" value="Genomic_DNA"/>
</dbReference>
<gene>
    <name evidence="2" type="ORF">Ahy_A02g009556</name>
</gene>
<dbReference type="InterPro" id="IPR019557">
    <property type="entry name" value="AminoTfrase-like_pln_mobile"/>
</dbReference>
<accession>A0A445EHG1</accession>
<protein>
    <recommendedName>
        <fullName evidence="1">Aminotransferase-like plant mobile domain-containing protein</fullName>
    </recommendedName>
</protein>
<dbReference type="PANTHER" id="PTHR46033">
    <property type="entry name" value="PROTEIN MAIN-LIKE 2"/>
    <property type="match status" value="1"/>
</dbReference>
<evidence type="ECO:0000313" key="3">
    <source>
        <dbReference type="Proteomes" id="UP000289738"/>
    </source>
</evidence>
<organism evidence="2 3">
    <name type="scientific">Arachis hypogaea</name>
    <name type="common">Peanut</name>
    <dbReference type="NCBI Taxonomy" id="3818"/>
    <lineage>
        <taxon>Eukaryota</taxon>
        <taxon>Viridiplantae</taxon>
        <taxon>Streptophyta</taxon>
        <taxon>Embryophyta</taxon>
        <taxon>Tracheophyta</taxon>
        <taxon>Spermatophyta</taxon>
        <taxon>Magnoliopsida</taxon>
        <taxon>eudicotyledons</taxon>
        <taxon>Gunneridae</taxon>
        <taxon>Pentapetalae</taxon>
        <taxon>rosids</taxon>
        <taxon>fabids</taxon>
        <taxon>Fabales</taxon>
        <taxon>Fabaceae</taxon>
        <taxon>Papilionoideae</taxon>
        <taxon>50 kb inversion clade</taxon>
        <taxon>dalbergioids sensu lato</taxon>
        <taxon>Dalbergieae</taxon>
        <taxon>Pterocarpus clade</taxon>
        <taxon>Arachis</taxon>
    </lineage>
</organism>
<feature type="domain" description="Aminotransferase-like plant mobile" evidence="1">
    <location>
        <begin position="2"/>
        <end position="178"/>
    </location>
</feature>
<dbReference type="PANTHER" id="PTHR46033:SF8">
    <property type="entry name" value="PROTEIN MAINTENANCE OF MERISTEMS-LIKE"/>
    <property type="match status" value="1"/>
</dbReference>
<dbReference type="AlphaFoldDB" id="A0A445EHG1"/>
<dbReference type="Proteomes" id="UP000289738">
    <property type="component" value="Chromosome A02"/>
</dbReference>
<proteinExistence type="predicted"/>
<dbReference type="STRING" id="3818.A0A445EHG1"/>
<comment type="caution">
    <text evidence="2">The sequence shown here is derived from an EMBL/GenBank/DDBJ whole genome shotgun (WGS) entry which is preliminary data.</text>
</comment>
<evidence type="ECO:0000313" key="2">
    <source>
        <dbReference type="EMBL" id="RYR74846.1"/>
    </source>
</evidence>